<dbReference type="Gene3D" id="3.30.70.1210">
    <property type="entry name" value="Crispr-associated protein, domain 2"/>
    <property type="match status" value="1"/>
</dbReference>
<dbReference type="CDD" id="cd09727">
    <property type="entry name" value="Cas6_I-E"/>
    <property type="match status" value="1"/>
</dbReference>
<proteinExistence type="predicted"/>
<dbReference type="InterPro" id="IPR010179">
    <property type="entry name" value="CRISPR-assoc_prot_Cse3"/>
</dbReference>
<dbReference type="Pfam" id="PF08798">
    <property type="entry name" value="CRISPR_assoc"/>
    <property type="match status" value="1"/>
</dbReference>
<dbReference type="NCBIfam" id="TIGR01907">
    <property type="entry name" value="casE_Cse3"/>
    <property type="match status" value="1"/>
</dbReference>
<name>A0A0K6ISZ6_9PROT</name>
<dbReference type="AlphaFoldDB" id="A0A0K6ISZ6"/>
<keyword evidence="2" id="KW-1185">Reference proteome</keyword>
<dbReference type="RefSeq" id="WP_055423121.1">
    <property type="nucleotide sequence ID" value="NZ_CYHH01000003.1"/>
</dbReference>
<protein>
    <submittedName>
        <fullName evidence="1">CRISPR-associated protein, Cse3 family</fullName>
    </submittedName>
</protein>
<dbReference type="Proteomes" id="UP000182108">
    <property type="component" value="Unassembled WGS sequence"/>
</dbReference>
<gene>
    <name evidence="1" type="ORF">Ga0061068_103157</name>
</gene>
<evidence type="ECO:0000313" key="2">
    <source>
        <dbReference type="Proteomes" id="UP000182108"/>
    </source>
</evidence>
<sequence length="241" mass="27101">MPLILSRLVLDPRDHAARRDVANPYAMHQTLARVFAEHPDAPPARFLWRLEPGGPFDRPTVLIQSDRAGNWERLPPRYGHAQSKPYDPARLLQTGRELRFRLYANPTRARKVDGTPARRGQRVGIHDDLEALAWLDGQGRTRGGFTLCRLERAAVRAGEAFWSDPGASGETEVPTLFDVQVRRSRWRFRKPGTDAAAWLTFDVAYYDGRMEVTDPGRLLQIIEQGLGRGKAFGLGLLSVAP</sequence>
<dbReference type="OrthoDB" id="9795689at2"/>
<dbReference type="EMBL" id="CYHH01000003">
    <property type="protein sequence ID" value="CUB06457.1"/>
    <property type="molecule type" value="Genomic_DNA"/>
</dbReference>
<dbReference type="SMART" id="SM01101">
    <property type="entry name" value="CRISPR_assoc"/>
    <property type="match status" value="1"/>
</dbReference>
<accession>A0A0K6ISZ6</accession>
<organism evidence="1 2">
    <name type="scientific">Tepidiphilus thermophilus</name>
    <dbReference type="NCBI Taxonomy" id="876478"/>
    <lineage>
        <taxon>Bacteria</taxon>
        <taxon>Pseudomonadati</taxon>
        <taxon>Pseudomonadota</taxon>
        <taxon>Hydrogenophilia</taxon>
        <taxon>Hydrogenophilales</taxon>
        <taxon>Hydrogenophilaceae</taxon>
        <taxon>Tepidiphilus</taxon>
    </lineage>
</organism>
<dbReference type="Gene3D" id="3.30.70.1200">
    <property type="entry name" value="Crispr-associated protein, domain 1"/>
    <property type="match status" value="1"/>
</dbReference>
<dbReference type="SUPFAM" id="SSF117987">
    <property type="entry name" value="CRISPR-associated protein"/>
    <property type="match status" value="2"/>
</dbReference>
<evidence type="ECO:0000313" key="1">
    <source>
        <dbReference type="EMBL" id="CUB06457.1"/>
    </source>
</evidence>
<reference evidence="2" key="1">
    <citation type="submission" date="2015-08" db="EMBL/GenBank/DDBJ databases">
        <authorList>
            <person name="Babu N.S."/>
            <person name="Beckwith C.J."/>
            <person name="Beseler K.G."/>
            <person name="Brison A."/>
            <person name="Carone J.V."/>
            <person name="Caskin T.P."/>
            <person name="Diamond M."/>
            <person name="Durham M.E."/>
            <person name="Foxe J.M."/>
            <person name="Go M."/>
            <person name="Henderson B.A."/>
            <person name="Jones I.B."/>
            <person name="McGettigan J.A."/>
            <person name="Micheletti S.J."/>
            <person name="Nasrallah M.E."/>
            <person name="Ortiz D."/>
            <person name="Piller C.R."/>
            <person name="Privatt S.R."/>
            <person name="Schneider S.L."/>
            <person name="Sharp S."/>
            <person name="Smith T.C."/>
            <person name="Stanton J.D."/>
            <person name="Ullery H.E."/>
            <person name="Wilson R.J."/>
            <person name="Serrano M.G."/>
            <person name="Buck G."/>
            <person name="Lee V."/>
            <person name="Wang Y."/>
            <person name="Carvalho R."/>
            <person name="Voegtly L."/>
            <person name="Shi R."/>
            <person name="Duckworth R."/>
            <person name="Johnson A."/>
            <person name="Loviza R."/>
            <person name="Walstead R."/>
            <person name="Shah Z."/>
            <person name="Kiflezghi M."/>
            <person name="Wade K."/>
            <person name="Ball S.L."/>
            <person name="Bradley K.W."/>
            <person name="Asai D.J."/>
            <person name="Bowman C.A."/>
            <person name="Russell D.A."/>
            <person name="Pope W.H."/>
            <person name="Jacobs-Sera D."/>
            <person name="Hendrix R.W."/>
            <person name="Hatfull G.F."/>
        </authorList>
    </citation>
    <scope>NUCLEOTIDE SEQUENCE [LARGE SCALE GENOMIC DNA]</scope>
    <source>
        <strain evidence="2">JCM 19170</strain>
    </source>
</reference>